<gene>
    <name evidence="1" type="ORF">B0H15DRAFT_188312</name>
</gene>
<sequence length="465" mass="52497">MCPIQTLPAELIGEVFQFVVDVSGDSELTLEYFEHVLNEPQYIRSSEYVRAALLLSQVCAQWRQVAHTTPRLWTRQCFPVETVKPRKSGAAGRKIYMDVTKACLDRSGSLPISVHLGGFDQDAAAPFLEELLCHSPRWRTLSLSMGSIFALNEILPSRLTRLESVNLSLLGESTPDPLPSKLTTFLGAPRLRRVSLRAQHLPFLPMPWSQLTHLTLSGYCPPQPCLDTLVLCPQLVSAGLKMMGWPQAGLPLALISSTVTLPRLEELCLTIQIANESEHSTPLLRLLDLPALKTLILDVDDDAEDLRWSFLDFTQFQLRSPHIERIDLISCNLDSADLQNLLLHAVDLKHLELICCPSCINNSLFVGLQYDASDPVHVAPKLETLILEFTDSDFDEDNLAAMIRSRWWTDDQLHAMPGPPAVARWKLLQFGMGHQDFTRYFIEHIVEHYRALGLNLQGYYPERRE</sequence>
<protein>
    <recommendedName>
        <fullName evidence="3">F-box domain-containing protein</fullName>
    </recommendedName>
</protein>
<reference evidence="1" key="1">
    <citation type="submission" date="2023-03" db="EMBL/GenBank/DDBJ databases">
        <title>Massive genome expansion in bonnet fungi (Mycena s.s.) driven by repeated elements and novel gene families across ecological guilds.</title>
        <authorList>
            <consortium name="Lawrence Berkeley National Laboratory"/>
            <person name="Harder C.B."/>
            <person name="Miyauchi S."/>
            <person name="Viragh M."/>
            <person name="Kuo A."/>
            <person name="Thoen E."/>
            <person name="Andreopoulos B."/>
            <person name="Lu D."/>
            <person name="Skrede I."/>
            <person name="Drula E."/>
            <person name="Henrissat B."/>
            <person name="Morin E."/>
            <person name="Kohler A."/>
            <person name="Barry K."/>
            <person name="LaButti K."/>
            <person name="Morin E."/>
            <person name="Salamov A."/>
            <person name="Lipzen A."/>
            <person name="Mereny Z."/>
            <person name="Hegedus B."/>
            <person name="Baldrian P."/>
            <person name="Stursova M."/>
            <person name="Weitz H."/>
            <person name="Taylor A."/>
            <person name="Grigoriev I.V."/>
            <person name="Nagy L.G."/>
            <person name="Martin F."/>
            <person name="Kauserud H."/>
        </authorList>
    </citation>
    <scope>NUCLEOTIDE SEQUENCE</scope>
    <source>
        <strain evidence="1">CBHHK173m</strain>
    </source>
</reference>
<accession>A0AAD6XXC5</accession>
<dbReference type="Gene3D" id="1.20.1280.50">
    <property type="match status" value="1"/>
</dbReference>
<evidence type="ECO:0000313" key="1">
    <source>
        <dbReference type="EMBL" id="KAJ7103008.1"/>
    </source>
</evidence>
<organism evidence="1 2">
    <name type="scientific">Mycena belliarum</name>
    <dbReference type="NCBI Taxonomy" id="1033014"/>
    <lineage>
        <taxon>Eukaryota</taxon>
        <taxon>Fungi</taxon>
        <taxon>Dikarya</taxon>
        <taxon>Basidiomycota</taxon>
        <taxon>Agaricomycotina</taxon>
        <taxon>Agaricomycetes</taxon>
        <taxon>Agaricomycetidae</taxon>
        <taxon>Agaricales</taxon>
        <taxon>Marasmiineae</taxon>
        <taxon>Mycenaceae</taxon>
        <taxon>Mycena</taxon>
    </lineage>
</organism>
<dbReference type="InterPro" id="IPR032675">
    <property type="entry name" value="LRR_dom_sf"/>
</dbReference>
<comment type="caution">
    <text evidence="1">The sequence shown here is derived from an EMBL/GenBank/DDBJ whole genome shotgun (WGS) entry which is preliminary data.</text>
</comment>
<dbReference type="Gene3D" id="3.80.10.10">
    <property type="entry name" value="Ribonuclease Inhibitor"/>
    <property type="match status" value="1"/>
</dbReference>
<name>A0AAD6XXC5_9AGAR</name>
<evidence type="ECO:0000313" key="2">
    <source>
        <dbReference type="Proteomes" id="UP001222325"/>
    </source>
</evidence>
<dbReference type="AlphaFoldDB" id="A0AAD6XXC5"/>
<dbReference type="Proteomes" id="UP001222325">
    <property type="component" value="Unassembled WGS sequence"/>
</dbReference>
<dbReference type="EMBL" id="JARJCN010000002">
    <property type="protein sequence ID" value="KAJ7103008.1"/>
    <property type="molecule type" value="Genomic_DNA"/>
</dbReference>
<dbReference type="SUPFAM" id="SSF52058">
    <property type="entry name" value="L domain-like"/>
    <property type="match status" value="1"/>
</dbReference>
<proteinExistence type="predicted"/>
<evidence type="ECO:0008006" key="3">
    <source>
        <dbReference type="Google" id="ProtNLM"/>
    </source>
</evidence>
<keyword evidence="2" id="KW-1185">Reference proteome</keyword>